<dbReference type="GO" id="GO:0031072">
    <property type="term" value="F:heat shock protein binding"/>
    <property type="evidence" value="ECO:0007669"/>
    <property type="project" value="InterPro"/>
</dbReference>
<comment type="caution">
    <text evidence="18">The sequence shown here is derived from an EMBL/GenBank/DDBJ whole genome shotgun (WGS) entry which is preliminary data.</text>
</comment>
<dbReference type="GO" id="GO:0005524">
    <property type="term" value="F:ATP binding"/>
    <property type="evidence" value="ECO:0007669"/>
    <property type="project" value="InterPro"/>
</dbReference>
<dbReference type="Pfam" id="PF00226">
    <property type="entry name" value="DnaJ"/>
    <property type="match status" value="1"/>
</dbReference>
<dbReference type="InterPro" id="IPR001623">
    <property type="entry name" value="DnaJ_domain"/>
</dbReference>
<comment type="function">
    <text evidence="11 14">Participates actively in the response to hyperosmotic and heat shock by preventing the aggregation of stress-denatured proteins and by disaggregating proteins, also in an autonomous, DnaK-independent fashion. Unfolded proteins bind initially to DnaJ; upon interaction with the DnaJ-bound protein, DnaK hydrolyzes its bound ATP, resulting in the formation of a stable complex. GrpE releases ADP from DnaK; ATP binding to DnaK triggers the release of the substrate protein, thus completing the reaction cycle. Several rounds of ATP-dependent interactions between DnaJ, DnaK and GrpE are required for fully efficient folding. Also involved, together with DnaK and GrpE, in the DNA replication of plasmids through activation of initiation proteins.</text>
</comment>
<protein>
    <recommendedName>
        <fullName evidence="13 14">Chaperone protein DnaJ</fullName>
    </recommendedName>
</protein>
<dbReference type="PROSITE" id="PS50076">
    <property type="entry name" value="DNAJ_2"/>
    <property type="match status" value="1"/>
</dbReference>
<dbReference type="SMART" id="SM00271">
    <property type="entry name" value="DnaJ"/>
    <property type="match status" value="1"/>
</dbReference>
<dbReference type="SUPFAM" id="SSF49493">
    <property type="entry name" value="HSP40/DnaJ peptide-binding domain"/>
    <property type="match status" value="2"/>
</dbReference>
<feature type="binding site" evidence="14">
    <location>
        <position position="167"/>
    </location>
    <ligand>
        <name>Zn(2+)</name>
        <dbReference type="ChEBI" id="CHEBI:29105"/>
        <label>2</label>
    </ligand>
</feature>
<dbReference type="InterPro" id="IPR001305">
    <property type="entry name" value="HSP_DnaJ_Cys-rich_dom"/>
</dbReference>
<keyword evidence="18" id="KW-0560">Oxidoreductase</keyword>
<feature type="binding site" evidence="14">
    <location>
        <position position="203"/>
    </location>
    <ligand>
        <name>Zn(2+)</name>
        <dbReference type="ChEBI" id="CHEBI:29105"/>
        <label>1</label>
    </ligand>
</feature>
<evidence type="ECO:0000256" key="12">
    <source>
        <dbReference type="ARBA" id="ARBA00061004"/>
    </source>
</evidence>
<evidence type="ECO:0000256" key="2">
    <source>
        <dbReference type="ARBA" id="ARBA00011738"/>
    </source>
</evidence>
<feature type="repeat" description="CXXCXGXG motif" evidence="14">
    <location>
        <begin position="200"/>
        <end position="207"/>
    </location>
</feature>
<dbReference type="GO" id="GO:0042026">
    <property type="term" value="P:protein refolding"/>
    <property type="evidence" value="ECO:0007669"/>
    <property type="project" value="TreeGrafter"/>
</dbReference>
<proteinExistence type="inferred from homology"/>
<organism evidence="18 19">
    <name type="scientific">Microbaculum marinum</name>
    <dbReference type="NCBI Taxonomy" id="1764581"/>
    <lineage>
        <taxon>Bacteria</taxon>
        <taxon>Pseudomonadati</taxon>
        <taxon>Pseudomonadota</taxon>
        <taxon>Alphaproteobacteria</taxon>
        <taxon>Hyphomicrobiales</taxon>
        <taxon>Tepidamorphaceae</taxon>
        <taxon>Microbaculum</taxon>
    </lineage>
</organism>
<dbReference type="PRINTS" id="PR00625">
    <property type="entry name" value="JDOMAIN"/>
</dbReference>
<dbReference type="Gene3D" id="2.60.260.20">
    <property type="entry name" value="Urease metallochaperone UreE, N-terminal domain"/>
    <property type="match status" value="2"/>
</dbReference>
<dbReference type="NCBIfam" id="NF008035">
    <property type="entry name" value="PRK10767.1"/>
    <property type="match status" value="1"/>
</dbReference>
<dbReference type="GO" id="GO:0006260">
    <property type="term" value="P:DNA replication"/>
    <property type="evidence" value="ECO:0007669"/>
    <property type="project" value="UniProtKB-KW"/>
</dbReference>
<feature type="repeat" description="CXXCXGXG motif" evidence="14">
    <location>
        <begin position="147"/>
        <end position="154"/>
    </location>
</feature>
<dbReference type="Gene3D" id="1.10.287.110">
    <property type="entry name" value="DnaJ domain"/>
    <property type="match status" value="1"/>
</dbReference>
<keyword evidence="7 14" id="KW-0863">Zinc-finger</keyword>
<feature type="zinc finger region" description="CR-type" evidence="15">
    <location>
        <begin position="134"/>
        <end position="212"/>
    </location>
</feature>
<keyword evidence="8 14" id="KW-0862">Zinc</keyword>
<dbReference type="Pfam" id="PF01556">
    <property type="entry name" value="DnaJ_C"/>
    <property type="match status" value="1"/>
</dbReference>
<name>A0AAW9RXP7_9HYPH</name>
<evidence type="ECO:0000256" key="4">
    <source>
        <dbReference type="ARBA" id="ARBA00022705"/>
    </source>
</evidence>
<dbReference type="CDD" id="cd06257">
    <property type="entry name" value="DnaJ"/>
    <property type="match status" value="1"/>
</dbReference>
<feature type="repeat" description="CXXCXGXG motif" evidence="14">
    <location>
        <begin position="164"/>
        <end position="171"/>
    </location>
</feature>
<feature type="repeat" description="CXXCXGXG motif" evidence="14">
    <location>
        <begin position="186"/>
        <end position="193"/>
    </location>
</feature>
<dbReference type="PANTHER" id="PTHR43096:SF48">
    <property type="entry name" value="CHAPERONE PROTEIN DNAJ"/>
    <property type="match status" value="1"/>
</dbReference>
<keyword evidence="4 14" id="KW-0235">DNA replication</keyword>
<accession>A0AAW9RXP7</accession>
<feature type="binding site" evidence="14">
    <location>
        <position position="186"/>
    </location>
    <ligand>
        <name>Zn(2+)</name>
        <dbReference type="ChEBI" id="CHEBI:29105"/>
        <label>2</label>
    </ligand>
</feature>
<dbReference type="Proteomes" id="UP001378188">
    <property type="component" value="Unassembled WGS sequence"/>
</dbReference>
<evidence type="ECO:0000256" key="13">
    <source>
        <dbReference type="ARBA" id="ARBA00067609"/>
    </source>
</evidence>
<dbReference type="GO" id="GO:0016491">
    <property type="term" value="F:oxidoreductase activity"/>
    <property type="evidence" value="ECO:0007669"/>
    <property type="project" value="UniProtKB-KW"/>
</dbReference>
<evidence type="ECO:0000256" key="9">
    <source>
        <dbReference type="ARBA" id="ARBA00023016"/>
    </source>
</evidence>
<dbReference type="GO" id="GO:0009408">
    <property type="term" value="P:response to heat"/>
    <property type="evidence" value="ECO:0007669"/>
    <property type="project" value="InterPro"/>
</dbReference>
<dbReference type="FunFam" id="2.60.260.20:FF:000004">
    <property type="entry name" value="Molecular chaperone DnaJ"/>
    <property type="match status" value="1"/>
</dbReference>
<dbReference type="GO" id="GO:0005737">
    <property type="term" value="C:cytoplasm"/>
    <property type="evidence" value="ECO:0007669"/>
    <property type="project" value="UniProtKB-SubCell"/>
</dbReference>
<evidence type="ECO:0000259" key="16">
    <source>
        <dbReference type="PROSITE" id="PS50076"/>
    </source>
</evidence>
<feature type="domain" description="J" evidence="16">
    <location>
        <begin position="5"/>
        <end position="70"/>
    </location>
</feature>
<dbReference type="GO" id="GO:0008270">
    <property type="term" value="F:zinc ion binding"/>
    <property type="evidence" value="ECO:0007669"/>
    <property type="project" value="UniProtKB-UniRule"/>
</dbReference>
<keyword evidence="10 14" id="KW-0143">Chaperone</keyword>
<dbReference type="Pfam" id="PF00684">
    <property type="entry name" value="DnaJ_CXXCXGXG"/>
    <property type="match status" value="1"/>
</dbReference>
<sequence length="376" mass="40778">MSKRDYYEVLGCTRTASDTELKSAFRKLAMKFHPDRNPDDADAEHKFKEVSEAYEALRDPQKRAAYDQFGHAAFDGTGGMHGFGNDFASSMSSIFDDLFGDFMGGGRGRGRGGRQRGADLRYNMEITLEEAYAGKAAEIKVPTSVTCETCSGSGARPGSSPVQCGTCAGIGRVRAAQGFFSIERTCPICQGRGEVIEDPCRDCGGAGRVARERHLSINIPSGVEDGTRIRLAGEGEAGPQASAAGDLYIFLSVRPHEIFQRDGADLFCRVPISITTAALGGELEVPTLDGGRSKVKVPAGTQSGKQFRLKSKGMPVLRSPQHGDLYIQTMVETPVNLSRRQRELLEEFEKASSEQTNPESSGFFSKVKEFWDDLSG</sequence>
<dbReference type="AlphaFoldDB" id="A0AAW9RXP7"/>
<gene>
    <name evidence="14 18" type="primary">dnaJ</name>
    <name evidence="18" type="ORF">V3328_14450</name>
</gene>
<evidence type="ECO:0000313" key="19">
    <source>
        <dbReference type="Proteomes" id="UP001378188"/>
    </source>
</evidence>
<dbReference type="RefSeq" id="WP_340330377.1">
    <property type="nucleotide sequence ID" value="NZ_JAZHOF010000005.1"/>
</dbReference>
<dbReference type="InterPro" id="IPR002939">
    <property type="entry name" value="DnaJ_C"/>
</dbReference>
<dbReference type="Gene3D" id="2.10.230.10">
    <property type="entry name" value="Heat shock protein DnaJ, cysteine-rich domain"/>
    <property type="match status" value="1"/>
</dbReference>
<comment type="cofactor">
    <cofactor evidence="14">
        <name>Zn(2+)</name>
        <dbReference type="ChEBI" id="CHEBI:29105"/>
    </cofactor>
    <text evidence="14">Binds 2 Zn(2+) ions per monomer.</text>
</comment>
<dbReference type="SUPFAM" id="SSF46565">
    <property type="entry name" value="Chaperone J-domain"/>
    <property type="match status" value="1"/>
</dbReference>
<dbReference type="PROSITE" id="PS51188">
    <property type="entry name" value="ZF_CR"/>
    <property type="match status" value="1"/>
</dbReference>
<dbReference type="InterPro" id="IPR008971">
    <property type="entry name" value="HSP40/DnaJ_pept-bd"/>
</dbReference>
<feature type="binding site" evidence="14">
    <location>
        <position position="189"/>
    </location>
    <ligand>
        <name>Zn(2+)</name>
        <dbReference type="ChEBI" id="CHEBI:29105"/>
        <label>2</label>
    </ligand>
</feature>
<dbReference type="SUPFAM" id="SSF57938">
    <property type="entry name" value="DnaJ/Hsp40 cysteine-rich domain"/>
    <property type="match status" value="1"/>
</dbReference>
<feature type="binding site" evidence="14">
    <location>
        <position position="147"/>
    </location>
    <ligand>
        <name>Zn(2+)</name>
        <dbReference type="ChEBI" id="CHEBI:29105"/>
        <label>1</label>
    </ligand>
</feature>
<dbReference type="EMBL" id="JAZHOF010000005">
    <property type="protein sequence ID" value="MEJ8572688.1"/>
    <property type="molecule type" value="Genomic_DNA"/>
</dbReference>
<feature type="binding site" evidence="14">
    <location>
        <position position="200"/>
    </location>
    <ligand>
        <name>Zn(2+)</name>
        <dbReference type="ChEBI" id="CHEBI:29105"/>
        <label>1</label>
    </ligand>
</feature>
<dbReference type="GO" id="GO:0051082">
    <property type="term" value="F:unfolded protein binding"/>
    <property type="evidence" value="ECO:0007669"/>
    <property type="project" value="UniProtKB-UniRule"/>
</dbReference>
<feature type="domain" description="CR-type" evidence="17">
    <location>
        <begin position="134"/>
        <end position="212"/>
    </location>
</feature>
<evidence type="ECO:0000256" key="14">
    <source>
        <dbReference type="HAMAP-Rule" id="MF_01152"/>
    </source>
</evidence>
<dbReference type="InterPro" id="IPR012724">
    <property type="entry name" value="DnaJ"/>
</dbReference>
<evidence type="ECO:0000256" key="11">
    <source>
        <dbReference type="ARBA" id="ARBA00053423"/>
    </source>
</evidence>
<evidence type="ECO:0000256" key="10">
    <source>
        <dbReference type="ARBA" id="ARBA00023186"/>
    </source>
</evidence>
<evidence type="ECO:0000256" key="6">
    <source>
        <dbReference type="ARBA" id="ARBA00022737"/>
    </source>
</evidence>
<keyword evidence="6 14" id="KW-0677">Repeat</keyword>
<dbReference type="InterPro" id="IPR036869">
    <property type="entry name" value="J_dom_sf"/>
</dbReference>
<evidence type="ECO:0000259" key="17">
    <source>
        <dbReference type="PROSITE" id="PS51188"/>
    </source>
</evidence>
<keyword evidence="5 14" id="KW-0479">Metal-binding</keyword>
<dbReference type="InterPro" id="IPR036410">
    <property type="entry name" value="HSP_DnaJ_Cys-rich_dom_sf"/>
</dbReference>
<dbReference type="NCBIfam" id="TIGR02349">
    <property type="entry name" value="DnaJ_bact"/>
    <property type="match status" value="1"/>
</dbReference>
<comment type="domain">
    <text evidence="14">The J domain is necessary and sufficient to stimulate DnaK ATPase activity. Zinc center 1 plays an important role in the autonomous, DnaK-independent chaperone activity of DnaJ. Zinc center 2 is essential for interaction with DnaK and for DnaJ activity.</text>
</comment>
<comment type="subcellular location">
    <subcellularLocation>
        <location evidence="1 14">Cytoplasm</location>
    </subcellularLocation>
</comment>
<evidence type="ECO:0000313" key="18">
    <source>
        <dbReference type="EMBL" id="MEJ8572688.1"/>
    </source>
</evidence>
<feature type="binding site" evidence="14">
    <location>
        <position position="150"/>
    </location>
    <ligand>
        <name>Zn(2+)</name>
        <dbReference type="ChEBI" id="CHEBI:29105"/>
        <label>1</label>
    </ligand>
</feature>
<evidence type="ECO:0000256" key="8">
    <source>
        <dbReference type="ARBA" id="ARBA00022833"/>
    </source>
</evidence>
<keyword evidence="3 14" id="KW-0963">Cytoplasm</keyword>
<keyword evidence="19" id="KW-1185">Reference proteome</keyword>
<dbReference type="HAMAP" id="MF_01152">
    <property type="entry name" value="DnaJ"/>
    <property type="match status" value="1"/>
</dbReference>
<dbReference type="PANTHER" id="PTHR43096">
    <property type="entry name" value="DNAJ HOMOLOG 1, MITOCHONDRIAL-RELATED"/>
    <property type="match status" value="1"/>
</dbReference>
<evidence type="ECO:0000256" key="7">
    <source>
        <dbReference type="ARBA" id="ARBA00022771"/>
    </source>
</evidence>
<evidence type="ECO:0000256" key="1">
    <source>
        <dbReference type="ARBA" id="ARBA00004496"/>
    </source>
</evidence>
<reference evidence="18 19" key="1">
    <citation type="submission" date="2024-02" db="EMBL/GenBank/DDBJ databases">
        <title>Genome analysis and characterization of Microbaculum marinisediminis sp. nov., isolated from marine sediment.</title>
        <authorList>
            <person name="Du Z.-J."/>
            <person name="Ye Y.-Q."/>
            <person name="Zhang Z.-R."/>
            <person name="Yuan S.-M."/>
            <person name="Zhang X.-Y."/>
        </authorList>
    </citation>
    <scope>NUCLEOTIDE SEQUENCE [LARGE SCALE GENOMIC DNA]</scope>
    <source>
        <strain evidence="18 19">SDUM1044001</strain>
    </source>
</reference>
<dbReference type="PROSITE" id="PS00636">
    <property type="entry name" value="DNAJ_1"/>
    <property type="match status" value="1"/>
</dbReference>
<comment type="similarity">
    <text evidence="12 14">Belongs to the DnaJ family.</text>
</comment>
<keyword evidence="9 14" id="KW-0346">Stress response</keyword>
<comment type="subunit">
    <text evidence="2 14">Homodimer.</text>
</comment>
<evidence type="ECO:0000256" key="3">
    <source>
        <dbReference type="ARBA" id="ARBA00022490"/>
    </source>
</evidence>
<evidence type="ECO:0000256" key="15">
    <source>
        <dbReference type="PROSITE-ProRule" id="PRU00546"/>
    </source>
</evidence>
<dbReference type="CDD" id="cd10719">
    <property type="entry name" value="DnaJ_zf"/>
    <property type="match status" value="1"/>
</dbReference>
<evidence type="ECO:0000256" key="5">
    <source>
        <dbReference type="ARBA" id="ARBA00022723"/>
    </source>
</evidence>
<dbReference type="FunFam" id="1.10.287.110:FF:000034">
    <property type="entry name" value="Chaperone protein DnaJ"/>
    <property type="match status" value="1"/>
</dbReference>
<dbReference type="CDD" id="cd10747">
    <property type="entry name" value="DnaJ_C"/>
    <property type="match status" value="1"/>
</dbReference>
<feature type="binding site" evidence="14">
    <location>
        <position position="164"/>
    </location>
    <ligand>
        <name>Zn(2+)</name>
        <dbReference type="ChEBI" id="CHEBI:29105"/>
        <label>2</label>
    </ligand>
</feature>
<dbReference type="FunFam" id="2.10.230.10:FF:000002">
    <property type="entry name" value="Molecular chaperone DnaJ"/>
    <property type="match status" value="1"/>
</dbReference>
<dbReference type="InterPro" id="IPR018253">
    <property type="entry name" value="DnaJ_domain_CS"/>
</dbReference>